<dbReference type="EMBL" id="SOCA01000001">
    <property type="protein sequence ID" value="TDU81682.1"/>
    <property type="molecule type" value="Genomic_DNA"/>
</dbReference>
<dbReference type="InterPro" id="IPR013563">
    <property type="entry name" value="Oligopep_ABC_C"/>
</dbReference>
<dbReference type="Proteomes" id="UP000295662">
    <property type="component" value="Unassembled WGS sequence"/>
</dbReference>
<dbReference type="PANTHER" id="PTHR43297:SF2">
    <property type="entry name" value="DIPEPTIDE TRANSPORT ATP-BINDING PROTEIN DPPD"/>
    <property type="match status" value="1"/>
</dbReference>
<dbReference type="OrthoDB" id="9809450at2"/>
<accession>A0A4R7SQZ1</accession>
<keyword evidence="3" id="KW-0813">Transport</keyword>
<dbReference type="Pfam" id="PF08352">
    <property type="entry name" value="oligo_HPY"/>
    <property type="match status" value="1"/>
</dbReference>
<sequence>MSSLLSIRDLKIEFRRHDGPPVQAVKGLSLELKQGESIAIVGESGSGKSATALALARLLPEPPARITASHLSIAGHEVLKMSEKELRKVRGKEIAYVFQEPTTSLNPVLTVRTQIGEALSLHRPEVTDRDAEILSWLRLVGITEPEKRLRAYPHELSGGMQQRVMIAMALCCQPKLLIADEPTTALDVTIQKQIMELLADLRRRLDMSLILITHNFGIIKDVADRVAVMFRGEIVETGPTAEILTNPQHPYTQALLDCVPRMGAKKHRLRTIDYSALVK</sequence>
<dbReference type="GO" id="GO:0016887">
    <property type="term" value="F:ATP hydrolysis activity"/>
    <property type="evidence" value="ECO:0007669"/>
    <property type="project" value="InterPro"/>
</dbReference>
<protein>
    <submittedName>
        <fullName evidence="9">Peptide/nickel transport system ATP-binding protein/oligopeptide transport system ATP-binding protein</fullName>
    </submittedName>
</protein>
<evidence type="ECO:0000256" key="4">
    <source>
        <dbReference type="ARBA" id="ARBA00022475"/>
    </source>
</evidence>
<comment type="subcellular location">
    <subcellularLocation>
        <location evidence="1">Cell inner membrane</location>
        <topology evidence="1">Peripheral membrane protein</topology>
    </subcellularLocation>
</comment>
<name>A0A4R7SQZ1_9BACT</name>
<comment type="similarity">
    <text evidence="2">Belongs to the ABC transporter superfamily.</text>
</comment>
<evidence type="ECO:0000256" key="3">
    <source>
        <dbReference type="ARBA" id="ARBA00022448"/>
    </source>
</evidence>
<reference evidence="9 10" key="1">
    <citation type="submission" date="2019-03" db="EMBL/GenBank/DDBJ databases">
        <title>Genomic Encyclopedia of Archaeal and Bacterial Type Strains, Phase II (KMG-II): from individual species to whole genera.</title>
        <authorList>
            <person name="Goeker M."/>
        </authorList>
    </citation>
    <scope>NUCLEOTIDE SEQUENCE [LARGE SCALE GENOMIC DNA]</scope>
    <source>
        <strain evidence="9 10">ATCC 25309</strain>
    </source>
</reference>
<evidence type="ECO:0000259" key="8">
    <source>
        <dbReference type="PROSITE" id="PS50893"/>
    </source>
</evidence>
<dbReference type="InterPro" id="IPR027417">
    <property type="entry name" value="P-loop_NTPase"/>
</dbReference>
<dbReference type="InterPro" id="IPR003439">
    <property type="entry name" value="ABC_transporter-like_ATP-bd"/>
</dbReference>
<dbReference type="RefSeq" id="WP_133793614.1">
    <property type="nucleotide sequence ID" value="NZ_SOCA01000001.1"/>
</dbReference>
<dbReference type="InterPro" id="IPR050388">
    <property type="entry name" value="ABC_Ni/Peptide_Import"/>
</dbReference>
<proteinExistence type="inferred from homology"/>
<dbReference type="GO" id="GO:0015833">
    <property type="term" value="P:peptide transport"/>
    <property type="evidence" value="ECO:0007669"/>
    <property type="project" value="InterPro"/>
</dbReference>
<dbReference type="SUPFAM" id="SSF52540">
    <property type="entry name" value="P-loop containing nucleoside triphosphate hydrolases"/>
    <property type="match status" value="1"/>
</dbReference>
<dbReference type="Pfam" id="PF00005">
    <property type="entry name" value="ABC_tran"/>
    <property type="match status" value="1"/>
</dbReference>
<dbReference type="InterPro" id="IPR003593">
    <property type="entry name" value="AAA+_ATPase"/>
</dbReference>
<keyword evidence="10" id="KW-1185">Reference proteome</keyword>
<evidence type="ECO:0000256" key="6">
    <source>
        <dbReference type="ARBA" id="ARBA00022840"/>
    </source>
</evidence>
<dbReference type="FunFam" id="3.40.50.300:FF:000016">
    <property type="entry name" value="Oligopeptide ABC transporter ATP-binding component"/>
    <property type="match status" value="1"/>
</dbReference>
<dbReference type="PROSITE" id="PS50893">
    <property type="entry name" value="ABC_TRANSPORTER_2"/>
    <property type="match status" value="1"/>
</dbReference>
<dbReference type="GO" id="GO:0005524">
    <property type="term" value="F:ATP binding"/>
    <property type="evidence" value="ECO:0007669"/>
    <property type="project" value="UniProtKB-KW"/>
</dbReference>
<evidence type="ECO:0000313" key="10">
    <source>
        <dbReference type="Proteomes" id="UP000295662"/>
    </source>
</evidence>
<evidence type="ECO:0000256" key="7">
    <source>
        <dbReference type="ARBA" id="ARBA00023136"/>
    </source>
</evidence>
<comment type="caution">
    <text evidence="9">The sequence shown here is derived from an EMBL/GenBank/DDBJ whole genome shotgun (WGS) entry which is preliminary data.</text>
</comment>
<dbReference type="PROSITE" id="PS00211">
    <property type="entry name" value="ABC_TRANSPORTER_1"/>
    <property type="match status" value="1"/>
</dbReference>
<dbReference type="Gene3D" id="3.40.50.300">
    <property type="entry name" value="P-loop containing nucleotide triphosphate hydrolases"/>
    <property type="match status" value="1"/>
</dbReference>
<evidence type="ECO:0000256" key="5">
    <source>
        <dbReference type="ARBA" id="ARBA00022741"/>
    </source>
</evidence>
<keyword evidence="5" id="KW-0547">Nucleotide-binding</keyword>
<feature type="domain" description="ABC transporter" evidence="8">
    <location>
        <begin position="7"/>
        <end position="256"/>
    </location>
</feature>
<keyword evidence="7" id="KW-0472">Membrane</keyword>
<evidence type="ECO:0000256" key="2">
    <source>
        <dbReference type="ARBA" id="ARBA00005417"/>
    </source>
</evidence>
<keyword evidence="4" id="KW-1003">Cell membrane</keyword>
<dbReference type="InterPro" id="IPR017871">
    <property type="entry name" value="ABC_transporter-like_CS"/>
</dbReference>
<evidence type="ECO:0000313" key="9">
    <source>
        <dbReference type="EMBL" id="TDU81682.1"/>
    </source>
</evidence>
<dbReference type="GO" id="GO:0005886">
    <property type="term" value="C:plasma membrane"/>
    <property type="evidence" value="ECO:0007669"/>
    <property type="project" value="UniProtKB-SubCell"/>
</dbReference>
<dbReference type="AlphaFoldDB" id="A0A4R7SQZ1"/>
<dbReference type="PANTHER" id="PTHR43297">
    <property type="entry name" value="OLIGOPEPTIDE TRANSPORT ATP-BINDING PROTEIN APPD"/>
    <property type="match status" value="1"/>
</dbReference>
<keyword evidence="6 9" id="KW-0067">ATP-binding</keyword>
<gene>
    <name evidence="9" type="ORF">EI77_00992</name>
</gene>
<organism evidence="9 10">
    <name type="scientific">Prosthecobacter fusiformis</name>
    <dbReference type="NCBI Taxonomy" id="48464"/>
    <lineage>
        <taxon>Bacteria</taxon>
        <taxon>Pseudomonadati</taxon>
        <taxon>Verrucomicrobiota</taxon>
        <taxon>Verrucomicrobiia</taxon>
        <taxon>Verrucomicrobiales</taxon>
        <taxon>Verrucomicrobiaceae</taxon>
        <taxon>Prosthecobacter</taxon>
    </lineage>
</organism>
<evidence type="ECO:0000256" key="1">
    <source>
        <dbReference type="ARBA" id="ARBA00004417"/>
    </source>
</evidence>
<dbReference type="SMART" id="SM00382">
    <property type="entry name" value="AAA"/>
    <property type="match status" value="1"/>
</dbReference>
<dbReference type="CDD" id="cd03257">
    <property type="entry name" value="ABC_NikE_OppD_transporters"/>
    <property type="match status" value="1"/>
</dbReference>